<dbReference type="InterPro" id="IPR027405">
    <property type="entry name" value="YidB-like"/>
</dbReference>
<dbReference type="EMBL" id="WOTH01000004">
    <property type="protein sequence ID" value="NHO52991.1"/>
    <property type="molecule type" value="Genomic_DNA"/>
</dbReference>
<evidence type="ECO:0000313" key="2">
    <source>
        <dbReference type="Proteomes" id="UP000597459"/>
    </source>
</evidence>
<dbReference type="Pfam" id="PF20159">
    <property type="entry name" value="YidB"/>
    <property type="match status" value="1"/>
</dbReference>
<dbReference type="InterPro" id="IPR045372">
    <property type="entry name" value="YidB"/>
</dbReference>
<proteinExistence type="predicted"/>
<sequence>MGLFTDIVDRVGNAMGMDLHAKLNDQLQSLLQPATIQALVAKADDAGLGDKVRSWVGNGENLPITPDELRQVLGNSEVQALVAKTGLPADSLLPALAHFLPSAVDTKTPQGEA</sequence>
<keyword evidence="2" id="KW-1185">Reference proteome</keyword>
<organism evidence="1 2">
    <name type="scientific">Acetobacter estunensis</name>
    <dbReference type="NCBI Taxonomy" id="104097"/>
    <lineage>
        <taxon>Bacteria</taxon>
        <taxon>Pseudomonadati</taxon>
        <taxon>Pseudomonadota</taxon>
        <taxon>Alphaproteobacteria</taxon>
        <taxon>Acetobacterales</taxon>
        <taxon>Acetobacteraceae</taxon>
        <taxon>Acetobacter</taxon>
    </lineage>
</organism>
<dbReference type="Gene3D" id="1.10.10.690">
    <property type="entry name" value="YidB-like"/>
    <property type="match status" value="1"/>
</dbReference>
<reference evidence="1" key="1">
    <citation type="submission" date="2019-11" db="EMBL/GenBank/DDBJ databases">
        <title>Description of new Acetobacter species.</title>
        <authorList>
            <person name="Cleenwerck I."/>
            <person name="Sombolestani A.S."/>
        </authorList>
    </citation>
    <scope>NUCLEOTIDE SEQUENCE</scope>
    <source>
        <strain evidence="1">LMG 1626</strain>
    </source>
</reference>
<evidence type="ECO:0000313" key="1">
    <source>
        <dbReference type="EMBL" id="NHO52991.1"/>
    </source>
</evidence>
<accession>A0A967B6A8</accession>
<gene>
    <name evidence="1" type="ORF">GOB87_03315</name>
</gene>
<protein>
    <submittedName>
        <fullName evidence="1">DUF937 domain-containing protein</fullName>
    </submittedName>
</protein>
<name>A0A967B6A8_9PROT</name>
<dbReference type="Proteomes" id="UP000597459">
    <property type="component" value="Unassembled WGS sequence"/>
</dbReference>
<dbReference type="SUPFAM" id="SSF140804">
    <property type="entry name" value="YidB-like"/>
    <property type="match status" value="1"/>
</dbReference>
<comment type="caution">
    <text evidence="1">The sequence shown here is derived from an EMBL/GenBank/DDBJ whole genome shotgun (WGS) entry which is preliminary data.</text>
</comment>
<dbReference type="AlphaFoldDB" id="A0A967B6A8"/>